<dbReference type="Gene3D" id="3.40.30.10">
    <property type="entry name" value="Glutaredoxin"/>
    <property type="match status" value="1"/>
</dbReference>
<feature type="domain" description="Thioredoxin" evidence="1">
    <location>
        <begin position="15"/>
        <end position="136"/>
    </location>
</feature>
<dbReference type="Pfam" id="PF03190">
    <property type="entry name" value="Thioredox_DsbH"/>
    <property type="match status" value="1"/>
</dbReference>
<accession>A0A3P1C240</accession>
<evidence type="ECO:0000313" key="2">
    <source>
        <dbReference type="EMBL" id="RRB07309.1"/>
    </source>
</evidence>
<organism evidence="2 3">
    <name type="scientific">Larkinella rosea</name>
    <dbReference type="NCBI Taxonomy" id="2025312"/>
    <lineage>
        <taxon>Bacteria</taxon>
        <taxon>Pseudomonadati</taxon>
        <taxon>Bacteroidota</taxon>
        <taxon>Cytophagia</taxon>
        <taxon>Cytophagales</taxon>
        <taxon>Spirosomataceae</taxon>
        <taxon>Larkinella</taxon>
    </lineage>
</organism>
<name>A0A3P1C240_9BACT</name>
<dbReference type="SUPFAM" id="SSF52833">
    <property type="entry name" value="Thioredoxin-like"/>
    <property type="match status" value="1"/>
</dbReference>
<keyword evidence="3" id="KW-1185">Reference proteome</keyword>
<protein>
    <submittedName>
        <fullName evidence="2">DUF255 domain-containing protein</fullName>
    </submittedName>
</protein>
<reference evidence="2 3" key="1">
    <citation type="submission" date="2018-11" db="EMBL/GenBank/DDBJ databases">
        <authorList>
            <person name="Zhou Z."/>
            <person name="Wang G."/>
        </authorList>
    </citation>
    <scope>NUCLEOTIDE SEQUENCE [LARGE SCALE GENOMIC DNA]</scope>
    <source>
        <strain evidence="2 3">KCTC52004</strain>
    </source>
</reference>
<dbReference type="PROSITE" id="PS51352">
    <property type="entry name" value="THIOREDOXIN_2"/>
    <property type="match status" value="1"/>
</dbReference>
<dbReference type="RefSeq" id="WP_124872038.1">
    <property type="nucleotide sequence ID" value="NZ_RQJO01000007.1"/>
</dbReference>
<gene>
    <name evidence="2" type="ORF">EHT25_05910</name>
</gene>
<proteinExistence type="predicted"/>
<evidence type="ECO:0000313" key="3">
    <source>
        <dbReference type="Proteomes" id="UP000271925"/>
    </source>
</evidence>
<dbReference type="OrthoDB" id="645813at2"/>
<sequence length="309" mass="34929">MNKYIVLFINLLAVCTAAGQGIQFEPENSSWEVILKKARQENKLIFVAAYSPSCHNCRHMLENVYPSQAVGAAFNGNYLNVKLDVDRGEGIQVANQYRILAYPTYLFVNGQGEVQHRTQGTMTVEKMVELGKNSTNPTHQFMPLKARFWSGDRSGELLRRLTFMAKDLADADLLDTVHVAYLATQKNWLTKDNMEVILSAQKSIEQPTFAFLLKNEKSFSKAFGLAKVKNRIDEVSLASLSMHAYNPSMRDFDLHKARVYGAAYLPADLLEQYLSLFQINQFIRKQETASFLEAALGISTDIRVTMGFF</sequence>
<evidence type="ECO:0000259" key="1">
    <source>
        <dbReference type="PROSITE" id="PS51352"/>
    </source>
</evidence>
<dbReference type="Proteomes" id="UP000271925">
    <property type="component" value="Unassembled WGS sequence"/>
</dbReference>
<dbReference type="AlphaFoldDB" id="A0A3P1C240"/>
<dbReference type="InterPro" id="IPR004879">
    <property type="entry name" value="Ssp411-like_TRX"/>
</dbReference>
<dbReference type="InterPro" id="IPR036249">
    <property type="entry name" value="Thioredoxin-like_sf"/>
</dbReference>
<dbReference type="EMBL" id="RQJO01000007">
    <property type="protein sequence ID" value="RRB07309.1"/>
    <property type="molecule type" value="Genomic_DNA"/>
</dbReference>
<comment type="caution">
    <text evidence="2">The sequence shown here is derived from an EMBL/GenBank/DDBJ whole genome shotgun (WGS) entry which is preliminary data.</text>
</comment>
<dbReference type="InterPro" id="IPR013766">
    <property type="entry name" value="Thioredoxin_domain"/>
</dbReference>